<evidence type="ECO:0000313" key="2">
    <source>
        <dbReference type="Proteomes" id="UP001148629"/>
    </source>
</evidence>
<evidence type="ECO:0000313" key="1">
    <source>
        <dbReference type="EMBL" id="KAJ3521870.1"/>
    </source>
</evidence>
<dbReference type="Proteomes" id="UP001148629">
    <property type="component" value="Unassembled WGS sequence"/>
</dbReference>
<name>A0ACC1RN03_9HYPO</name>
<keyword evidence="2" id="KW-1185">Reference proteome</keyword>
<sequence>MPTHVLEGGLDSLSEEQIQKLGAARAAILEPAYDAYLISDGLLDKSPPLSSIQLLPTSDMTVNLIRPAEDNAATDLWISKISDPSADNFMGFSPEENCIAFKGERALFDGFIEFAESVAQDKSVTIVFKTPKEIRIPREGLEYGLNYEDFAARVEVLECAMWIRTSQWHPNGQQNGTHPDIATIDSLVRADMARSKSPSSDSSASLSPPPEIITTPPRLRTLCKRMRGSPDSDDESYFGGDPIKDEEAEVKKPKVKMNTRKSLRLSRQ</sequence>
<organism evidence="1 2">
    <name type="scientific">Fusarium decemcellulare</name>
    <dbReference type="NCBI Taxonomy" id="57161"/>
    <lineage>
        <taxon>Eukaryota</taxon>
        <taxon>Fungi</taxon>
        <taxon>Dikarya</taxon>
        <taxon>Ascomycota</taxon>
        <taxon>Pezizomycotina</taxon>
        <taxon>Sordariomycetes</taxon>
        <taxon>Hypocreomycetidae</taxon>
        <taxon>Hypocreales</taxon>
        <taxon>Nectriaceae</taxon>
        <taxon>Fusarium</taxon>
        <taxon>Fusarium decemcellulare species complex</taxon>
    </lineage>
</organism>
<accession>A0ACC1RN03</accession>
<dbReference type="EMBL" id="JANRMS010002571">
    <property type="protein sequence ID" value="KAJ3521870.1"/>
    <property type="molecule type" value="Genomic_DNA"/>
</dbReference>
<protein>
    <submittedName>
        <fullName evidence="1">Uncharacterized protein</fullName>
    </submittedName>
</protein>
<proteinExistence type="predicted"/>
<comment type="caution">
    <text evidence="1">The sequence shown here is derived from an EMBL/GenBank/DDBJ whole genome shotgun (WGS) entry which is preliminary data.</text>
</comment>
<gene>
    <name evidence="1" type="ORF">NM208_g13101</name>
</gene>
<reference evidence="1" key="1">
    <citation type="submission" date="2022-08" db="EMBL/GenBank/DDBJ databases">
        <title>Genome Sequence of Fusarium decemcellulare.</title>
        <authorList>
            <person name="Buettner E."/>
        </authorList>
    </citation>
    <scope>NUCLEOTIDE SEQUENCE</scope>
    <source>
        <strain evidence="1">Babe19</strain>
    </source>
</reference>